<dbReference type="Gene3D" id="1.20.1250.20">
    <property type="entry name" value="MFS general substrate transporter like domains"/>
    <property type="match status" value="1"/>
</dbReference>
<dbReference type="PANTHER" id="PTHR23513:SF9">
    <property type="entry name" value="ENTEROBACTIN EXPORTER ENTS"/>
    <property type="match status" value="1"/>
</dbReference>
<comment type="subcellular location">
    <subcellularLocation>
        <location evidence="1">Cell inner membrane</location>
        <topology evidence="1">Multi-pass membrane protein</topology>
    </subcellularLocation>
</comment>
<accession>A0ABP4BQG5</accession>
<dbReference type="CDD" id="cd06173">
    <property type="entry name" value="MFS_MefA_like"/>
    <property type="match status" value="1"/>
</dbReference>
<gene>
    <name evidence="11" type="ORF">GCM10009554_56740</name>
</gene>
<evidence type="ECO:0000256" key="2">
    <source>
        <dbReference type="ARBA" id="ARBA00022448"/>
    </source>
</evidence>
<proteinExistence type="inferred from homology"/>
<feature type="transmembrane region" description="Helical" evidence="9">
    <location>
        <begin position="12"/>
        <end position="38"/>
    </location>
</feature>
<protein>
    <recommendedName>
        <fullName evidence="8">Multidrug efflux pump Tap</fullName>
    </recommendedName>
</protein>
<feature type="transmembrane region" description="Helical" evidence="9">
    <location>
        <begin position="222"/>
        <end position="247"/>
    </location>
</feature>
<dbReference type="InterPro" id="IPR011701">
    <property type="entry name" value="MFS"/>
</dbReference>
<feature type="transmembrane region" description="Helical" evidence="9">
    <location>
        <begin position="287"/>
        <end position="307"/>
    </location>
</feature>
<feature type="transmembrane region" description="Helical" evidence="9">
    <location>
        <begin position="50"/>
        <end position="70"/>
    </location>
</feature>
<evidence type="ECO:0000259" key="10">
    <source>
        <dbReference type="PROSITE" id="PS50850"/>
    </source>
</evidence>
<dbReference type="EMBL" id="BAAAHK010000013">
    <property type="protein sequence ID" value="GAA0953001.1"/>
    <property type="molecule type" value="Genomic_DNA"/>
</dbReference>
<dbReference type="PROSITE" id="PS50850">
    <property type="entry name" value="MFS"/>
    <property type="match status" value="1"/>
</dbReference>
<feature type="transmembrane region" description="Helical" evidence="9">
    <location>
        <begin position="313"/>
        <end position="336"/>
    </location>
</feature>
<evidence type="ECO:0000256" key="9">
    <source>
        <dbReference type="SAM" id="Phobius"/>
    </source>
</evidence>
<feature type="transmembrane region" description="Helical" evidence="9">
    <location>
        <begin position="146"/>
        <end position="166"/>
    </location>
</feature>
<evidence type="ECO:0000256" key="4">
    <source>
        <dbReference type="ARBA" id="ARBA00022692"/>
    </source>
</evidence>
<feature type="transmembrane region" description="Helical" evidence="9">
    <location>
        <begin position="259"/>
        <end position="280"/>
    </location>
</feature>
<keyword evidence="5 9" id="KW-1133">Transmembrane helix</keyword>
<evidence type="ECO:0000256" key="1">
    <source>
        <dbReference type="ARBA" id="ARBA00004429"/>
    </source>
</evidence>
<name>A0ABP4BQG5_9ACTN</name>
<dbReference type="PANTHER" id="PTHR23513">
    <property type="entry name" value="INTEGRAL MEMBRANE EFFLUX PROTEIN-RELATED"/>
    <property type="match status" value="1"/>
</dbReference>
<sequence>MGETVIQKRRAGLYALLTADVFSAFGSRFSVVAIPWLVLITTGSPAKMGLVAAAEMIPYLLTSVLAAPIADRFGMRRTSITCDLSSAVAMSIVAAAPDFGFWQLVLLIAVSGGMRGVGDRVKHVLLRPVTAESGIPMIRVTSAYEAMNRTAGLIGAPLAGILVATLGARHTIWLDAGTFLAAAVLVWALVRPAPEPEEVAPAKEPYLKALRGGFSFLRTDKLLLGMIATLFLINFFQQAASTVLLPLWVQEVFGSPTRIGIILGVFAAGSLAGNVVFTIFSTKLPQMLSFFIGAAIGGAPRILVLGLTDNLAVVLVVTFLAGFGIASVNPVVGAILYERIPVELQTRVFGVVAAVAVSGIPIGSALAGIAAASAGLKPTILVGGAVLLTLTLIPLARYRRASSEPLATEPARPAGEAG</sequence>
<evidence type="ECO:0000256" key="8">
    <source>
        <dbReference type="ARBA" id="ARBA00040914"/>
    </source>
</evidence>
<comment type="caution">
    <text evidence="11">The sequence shown here is derived from an EMBL/GenBank/DDBJ whole genome shotgun (WGS) entry which is preliminary data.</text>
</comment>
<feature type="transmembrane region" description="Helical" evidence="9">
    <location>
        <begin position="378"/>
        <end position="396"/>
    </location>
</feature>
<organism evidence="11 12">
    <name type="scientific">Kribbella koreensis</name>
    <dbReference type="NCBI Taxonomy" id="57909"/>
    <lineage>
        <taxon>Bacteria</taxon>
        <taxon>Bacillati</taxon>
        <taxon>Actinomycetota</taxon>
        <taxon>Actinomycetes</taxon>
        <taxon>Propionibacteriales</taxon>
        <taxon>Kribbellaceae</taxon>
        <taxon>Kribbella</taxon>
    </lineage>
</organism>
<reference evidence="12" key="1">
    <citation type="journal article" date="2019" name="Int. J. Syst. Evol. Microbiol.">
        <title>The Global Catalogue of Microorganisms (GCM) 10K type strain sequencing project: providing services to taxonomists for standard genome sequencing and annotation.</title>
        <authorList>
            <consortium name="The Broad Institute Genomics Platform"/>
            <consortium name="The Broad Institute Genome Sequencing Center for Infectious Disease"/>
            <person name="Wu L."/>
            <person name="Ma J."/>
        </authorList>
    </citation>
    <scope>NUCLEOTIDE SEQUENCE [LARGE SCALE GENOMIC DNA]</scope>
    <source>
        <strain evidence="12">JCM 10977</strain>
    </source>
</reference>
<feature type="domain" description="Major facilitator superfamily (MFS) profile" evidence="10">
    <location>
        <begin position="1"/>
        <end position="402"/>
    </location>
</feature>
<dbReference type="InterPro" id="IPR036259">
    <property type="entry name" value="MFS_trans_sf"/>
</dbReference>
<evidence type="ECO:0000313" key="11">
    <source>
        <dbReference type="EMBL" id="GAA0953001.1"/>
    </source>
</evidence>
<evidence type="ECO:0000256" key="7">
    <source>
        <dbReference type="ARBA" id="ARBA00038075"/>
    </source>
</evidence>
<keyword evidence="2" id="KW-0813">Transport</keyword>
<dbReference type="SUPFAM" id="SSF103473">
    <property type="entry name" value="MFS general substrate transporter"/>
    <property type="match status" value="1"/>
</dbReference>
<evidence type="ECO:0000256" key="6">
    <source>
        <dbReference type="ARBA" id="ARBA00023136"/>
    </source>
</evidence>
<comment type="similarity">
    <text evidence="7">Belongs to the major facilitator superfamily. Drug:H(+) antiporter-3 (DHA3) (TC 2.A.1.21) family.</text>
</comment>
<keyword evidence="4 9" id="KW-0812">Transmembrane</keyword>
<feature type="transmembrane region" description="Helical" evidence="9">
    <location>
        <begin position="348"/>
        <end position="372"/>
    </location>
</feature>
<keyword evidence="12" id="KW-1185">Reference proteome</keyword>
<evidence type="ECO:0000256" key="5">
    <source>
        <dbReference type="ARBA" id="ARBA00022989"/>
    </source>
</evidence>
<evidence type="ECO:0000256" key="3">
    <source>
        <dbReference type="ARBA" id="ARBA00022475"/>
    </source>
</evidence>
<dbReference type="Pfam" id="PF07690">
    <property type="entry name" value="MFS_1"/>
    <property type="match status" value="1"/>
</dbReference>
<keyword evidence="6 9" id="KW-0472">Membrane</keyword>
<keyword evidence="3" id="KW-1003">Cell membrane</keyword>
<dbReference type="Proteomes" id="UP001500542">
    <property type="component" value="Unassembled WGS sequence"/>
</dbReference>
<dbReference type="InterPro" id="IPR020846">
    <property type="entry name" value="MFS_dom"/>
</dbReference>
<evidence type="ECO:0000313" key="12">
    <source>
        <dbReference type="Proteomes" id="UP001500542"/>
    </source>
</evidence>